<evidence type="ECO:0000313" key="3">
    <source>
        <dbReference type="Proteomes" id="UP000481030"/>
    </source>
</evidence>
<keyword evidence="3" id="KW-1185">Reference proteome</keyword>
<accession>A0A6L3V925</accession>
<dbReference type="EMBL" id="WBOS01000006">
    <property type="protein sequence ID" value="KAB2334465.1"/>
    <property type="molecule type" value="Genomic_DNA"/>
</dbReference>
<dbReference type="RefSeq" id="WP_151535539.1">
    <property type="nucleotide sequence ID" value="NZ_WBOS01000006.1"/>
</dbReference>
<keyword evidence="1" id="KW-0732">Signal</keyword>
<dbReference type="Proteomes" id="UP000481030">
    <property type="component" value="Unassembled WGS sequence"/>
</dbReference>
<name>A0A6L3V925_9BACI</name>
<dbReference type="PROSITE" id="PS51257">
    <property type="entry name" value="PROKAR_LIPOPROTEIN"/>
    <property type="match status" value="1"/>
</dbReference>
<organism evidence="2 3">
    <name type="scientific">Cytobacillus depressus</name>
    <dbReference type="NCBI Taxonomy" id="1602942"/>
    <lineage>
        <taxon>Bacteria</taxon>
        <taxon>Bacillati</taxon>
        <taxon>Bacillota</taxon>
        <taxon>Bacilli</taxon>
        <taxon>Bacillales</taxon>
        <taxon>Bacillaceae</taxon>
        <taxon>Cytobacillus</taxon>
    </lineage>
</organism>
<dbReference type="AlphaFoldDB" id="A0A6L3V925"/>
<comment type="caution">
    <text evidence="2">The sequence shown here is derived from an EMBL/GenBank/DDBJ whole genome shotgun (WGS) entry which is preliminary data.</text>
</comment>
<dbReference type="OrthoDB" id="2456338at2"/>
<evidence type="ECO:0000256" key="1">
    <source>
        <dbReference type="SAM" id="SignalP"/>
    </source>
</evidence>
<reference evidence="2 3" key="1">
    <citation type="journal article" date="2016" name="Antonie Van Leeuwenhoek">
        <title>Bacillus depressus sp. nov., isolated from soil of a sunflower field.</title>
        <authorList>
            <person name="Wei X."/>
            <person name="Xin D."/>
            <person name="Xin Y."/>
            <person name="Zhang H."/>
            <person name="Wang T."/>
            <person name="Zhang J."/>
        </authorList>
    </citation>
    <scope>NUCLEOTIDE SEQUENCE [LARGE SCALE GENOMIC DNA]</scope>
    <source>
        <strain evidence="2 3">BZ1</strain>
    </source>
</reference>
<evidence type="ECO:0000313" key="2">
    <source>
        <dbReference type="EMBL" id="KAB2334465.1"/>
    </source>
</evidence>
<proteinExistence type="predicted"/>
<feature type="signal peptide" evidence="1">
    <location>
        <begin position="1"/>
        <end position="19"/>
    </location>
</feature>
<gene>
    <name evidence="2" type="ORF">F7731_14720</name>
</gene>
<evidence type="ECO:0008006" key="4">
    <source>
        <dbReference type="Google" id="ProtNLM"/>
    </source>
</evidence>
<protein>
    <recommendedName>
        <fullName evidence="4">Lipoprotein</fullName>
    </recommendedName>
</protein>
<sequence length="200" mass="22268">MKRILFFTMLILLALSLVACDDSHSNLKINTVSNANLTEREKVILSNTSDQSFVFDFKVDDKFKEVAVWVEKYESGKLVGEVNRISMEIKNKGTIIFSTSHTTEESNHTLFTVTIDSDGGTGSGWSPETIIKEDGLGAVWGSNPLGETSIQGKMVLASICYSTSKEGISSLPTDFYNNIDSHMNELKNYDVVYLLRSEFK</sequence>
<feature type="chain" id="PRO_5038918802" description="Lipoprotein" evidence="1">
    <location>
        <begin position="20"/>
        <end position="200"/>
    </location>
</feature>